<feature type="compositionally biased region" description="Basic and acidic residues" evidence="1">
    <location>
        <begin position="30"/>
        <end position="39"/>
    </location>
</feature>
<dbReference type="InterPro" id="IPR008507">
    <property type="entry name" value="DUF789"/>
</dbReference>
<dbReference type="Proteomes" id="UP001159364">
    <property type="component" value="Linkage Group LG03"/>
</dbReference>
<organism evidence="2 3">
    <name type="scientific">Erythroxylum novogranatense</name>
    <dbReference type="NCBI Taxonomy" id="1862640"/>
    <lineage>
        <taxon>Eukaryota</taxon>
        <taxon>Viridiplantae</taxon>
        <taxon>Streptophyta</taxon>
        <taxon>Embryophyta</taxon>
        <taxon>Tracheophyta</taxon>
        <taxon>Spermatophyta</taxon>
        <taxon>Magnoliopsida</taxon>
        <taxon>eudicotyledons</taxon>
        <taxon>Gunneridae</taxon>
        <taxon>Pentapetalae</taxon>
        <taxon>rosids</taxon>
        <taxon>fabids</taxon>
        <taxon>Malpighiales</taxon>
        <taxon>Erythroxylaceae</taxon>
        <taxon>Erythroxylum</taxon>
    </lineage>
</organism>
<dbReference type="EMBL" id="JAIWQS010000003">
    <property type="protein sequence ID" value="KAJ8769824.1"/>
    <property type="molecule type" value="Genomic_DNA"/>
</dbReference>
<accession>A0AAV8TUQ7</accession>
<reference evidence="2 3" key="1">
    <citation type="submission" date="2021-09" db="EMBL/GenBank/DDBJ databases">
        <title>Genomic insights and catalytic innovation underlie evolution of tropane alkaloids biosynthesis.</title>
        <authorList>
            <person name="Wang Y.-J."/>
            <person name="Tian T."/>
            <person name="Huang J.-P."/>
            <person name="Huang S.-X."/>
        </authorList>
    </citation>
    <scope>NUCLEOTIDE SEQUENCE [LARGE SCALE GENOMIC DNA]</scope>
    <source>
        <strain evidence="2">KIB-2018</strain>
        <tissue evidence="2">Leaf</tissue>
    </source>
</reference>
<dbReference type="PANTHER" id="PTHR31343:SF42">
    <property type="entry name" value="T15D22.8"/>
    <property type="match status" value="1"/>
</dbReference>
<proteinExistence type="predicted"/>
<feature type="compositionally biased region" description="Polar residues" evidence="1">
    <location>
        <begin position="40"/>
        <end position="51"/>
    </location>
</feature>
<name>A0AAV8TUQ7_9ROSI</name>
<sequence length="414" mass="46768">MLGPGVQFTRVRGEDRFHCPGKARRAHHNQRNDQLRRAQSDVTATTTSPSSVKDKPAFFREPENRMGFEDLLKPVAAMPAFEPVTGLMPLSNLDRFLESITPSVSAQYLSKTTMRSWRTCDVEFQPYFMLGDLWESFREWSAYGAGVPLIMNDCDSVVQYYVPYLSGIQIYGKSTKTCAVSRRRGEDSDSDYRDSSSDGSSDCEPESGLKCSVEPWTYLDFRNECPIRMDRLSLGDQGVAPLEDASSDESESLNAQGYLLFEYFERDPPYSREPLTDKISDLAIRFPELKTLRSCDLLASSWISVAWYPIYRIPTGPTLKDLDACFLTYHYLHTPLGGVRGAQAPVVTGPSELGGLPKMSLPVFGLASYKFKLSLWTPNGGFECQLANHLLQAADKWLRQRQVNHPDFLFFCRQ</sequence>
<dbReference type="Pfam" id="PF05623">
    <property type="entry name" value="DUF789"/>
    <property type="match status" value="1"/>
</dbReference>
<evidence type="ECO:0000256" key="1">
    <source>
        <dbReference type="SAM" id="MobiDB-lite"/>
    </source>
</evidence>
<feature type="compositionally biased region" description="Basic and acidic residues" evidence="1">
    <location>
        <begin position="183"/>
        <end position="196"/>
    </location>
</feature>
<feature type="region of interest" description="Disordered" evidence="1">
    <location>
        <begin position="22"/>
        <end position="58"/>
    </location>
</feature>
<feature type="region of interest" description="Disordered" evidence="1">
    <location>
        <begin position="182"/>
        <end position="209"/>
    </location>
</feature>
<evidence type="ECO:0000313" key="2">
    <source>
        <dbReference type="EMBL" id="KAJ8769824.1"/>
    </source>
</evidence>
<evidence type="ECO:0000313" key="3">
    <source>
        <dbReference type="Proteomes" id="UP001159364"/>
    </source>
</evidence>
<comment type="caution">
    <text evidence="2">The sequence shown here is derived from an EMBL/GenBank/DDBJ whole genome shotgun (WGS) entry which is preliminary data.</text>
</comment>
<protein>
    <submittedName>
        <fullName evidence="2">Uncharacterized protein</fullName>
    </submittedName>
</protein>
<gene>
    <name evidence="2" type="ORF">K2173_008231</name>
</gene>
<feature type="compositionally biased region" description="Low complexity" evidence="1">
    <location>
        <begin position="197"/>
        <end position="208"/>
    </location>
</feature>
<dbReference type="PANTHER" id="PTHR31343">
    <property type="entry name" value="T15D22.8"/>
    <property type="match status" value="1"/>
</dbReference>
<keyword evidence="3" id="KW-1185">Reference proteome</keyword>
<dbReference type="AlphaFoldDB" id="A0AAV8TUQ7"/>